<evidence type="ECO:0000256" key="4">
    <source>
        <dbReference type="ARBA" id="ARBA00022989"/>
    </source>
</evidence>
<dbReference type="GO" id="GO:0022857">
    <property type="term" value="F:transmembrane transporter activity"/>
    <property type="evidence" value="ECO:0007669"/>
    <property type="project" value="TreeGrafter"/>
</dbReference>
<sequence>EDRLPLMLLGTILLPTGLLLYGWSSHFHTHWIVPLLGTGIVGTSLILTRLPTENYLVDAFNPHGTSASVLSANATLSALFGALFPLAGPSLYRALGVGWGNSLLAFISLGFLPLFMVLWVYGERLREE</sequence>
<proteinExistence type="inferred from homology"/>
<dbReference type="PANTHER" id="PTHR23502">
    <property type="entry name" value="MAJOR FACILITATOR SUPERFAMILY"/>
    <property type="match status" value="1"/>
</dbReference>
<dbReference type="OMA" id="LMITISY"/>
<accession>A0A1R3S0W7</accession>
<feature type="transmembrane region" description="Helical" evidence="6">
    <location>
        <begin position="6"/>
        <end position="24"/>
    </location>
</feature>
<dbReference type="Proteomes" id="UP000188318">
    <property type="component" value="Unassembled WGS sequence"/>
</dbReference>
<reference evidence="8" key="1">
    <citation type="journal article" date="2017" name="Genome Biol.">
        <title>Comparative genomics reveals high biological diversity and specific adaptations in the industrially and medically important fungal genus Aspergillus.</title>
        <authorList>
            <person name="de Vries R.P."/>
            <person name="Riley R."/>
            <person name="Wiebenga A."/>
            <person name="Aguilar-Osorio G."/>
            <person name="Amillis S."/>
            <person name="Uchima C.A."/>
            <person name="Anderluh G."/>
            <person name="Asadollahi M."/>
            <person name="Askin M."/>
            <person name="Barry K."/>
            <person name="Battaglia E."/>
            <person name="Bayram O."/>
            <person name="Benocci T."/>
            <person name="Braus-Stromeyer S.A."/>
            <person name="Caldana C."/>
            <person name="Canovas D."/>
            <person name="Cerqueira G.C."/>
            <person name="Chen F."/>
            <person name="Chen W."/>
            <person name="Choi C."/>
            <person name="Clum A."/>
            <person name="Dos Santos R.A."/>
            <person name="Damasio A.R."/>
            <person name="Diallinas G."/>
            <person name="Emri T."/>
            <person name="Fekete E."/>
            <person name="Flipphi M."/>
            <person name="Freyberg S."/>
            <person name="Gallo A."/>
            <person name="Gournas C."/>
            <person name="Habgood R."/>
            <person name="Hainaut M."/>
            <person name="Harispe M.L."/>
            <person name="Henrissat B."/>
            <person name="Hilden K.S."/>
            <person name="Hope R."/>
            <person name="Hossain A."/>
            <person name="Karabika E."/>
            <person name="Karaffa L."/>
            <person name="Karanyi Z."/>
            <person name="Krasevec N."/>
            <person name="Kuo A."/>
            <person name="Kusch H."/>
            <person name="LaButti K."/>
            <person name="Lagendijk E.L."/>
            <person name="Lapidus A."/>
            <person name="Levasseur A."/>
            <person name="Lindquist E."/>
            <person name="Lipzen A."/>
            <person name="Logrieco A.F."/>
            <person name="MacCabe A."/>
            <person name="Maekelae M.R."/>
            <person name="Malavazi I."/>
            <person name="Melin P."/>
            <person name="Meyer V."/>
            <person name="Mielnichuk N."/>
            <person name="Miskei M."/>
            <person name="Molnar A.P."/>
            <person name="Mule G."/>
            <person name="Ngan C.Y."/>
            <person name="Orejas M."/>
            <person name="Orosz E."/>
            <person name="Ouedraogo J.P."/>
            <person name="Overkamp K.M."/>
            <person name="Park H.-S."/>
            <person name="Perrone G."/>
            <person name="Piumi F."/>
            <person name="Punt P.J."/>
            <person name="Ram A.F."/>
            <person name="Ramon A."/>
            <person name="Rauscher S."/>
            <person name="Record E."/>
            <person name="Riano-Pachon D.M."/>
            <person name="Robert V."/>
            <person name="Roehrig J."/>
            <person name="Ruller R."/>
            <person name="Salamov A."/>
            <person name="Salih N.S."/>
            <person name="Samson R.A."/>
            <person name="Sandor E."/>
            <person name="Sanguinetti M."/>
            <person name="Schuetze T."/>
            <person name="Sepcic K."/>
            <person name="Shelest E."/>
            <person name="Sherlock G."/>
            <person name="Sophianopoulou V."/>
            <person name="Squina F.M."/>
            <person name="Sun H."/>
            <person name="Susca A."/>
            <person name="Todd R.B."/>
            <person name="Tsang A."/>
            <person name="Unkles S.E."/>
            <person name="van de Wiele N."/>
            <person name="van Rossen-Uffink D."/>
            <person name="Oliveira J.V."/>
            <person name="Vesth T.C."/>
            <person name="Visser J."/>
            <person name="Yu J.-H."/>
            <person name="Zhou M."/>
            <person name="Andersen M.R."/>
            <person name="Archer D.B."/>
            <person name="Baker S.E."/>
            <person name="Benoit I."/>
            <person name="Brakhage A.A."/>
            <person name="Braus G.H."/>
            <person name="Fischer R."/>
            <person name="Frisvad J.C."/>
            <person name="Goldman G.H."/>
            <person name="Houbraken J."/>
            <person name="Oakley B."/>
            <person name="Pocsi I."/>
            <person name="Scazzocchio C."/>
            <person name="Seiboth B."/>
            <person name="vanKuyk P.A."/>
            <person name="Wortman J."/>
            <person name="Dyer P.S."/>
            <person name="Grigoriev I.V."/>
        </authorList>
    </citation>
    <scope>NUCLEOTIDE SEQUENCE [LARGE SCALE GENOMIC DNA]</scope>
    <source>
        <strain evidence="8">ITEM 5010</strain>
    </source>
</reference>
<feature type="non-terminal residue" evidence="7">
    <location>
        <position position="1"/>
    </location>
</feature>
<evidence type="ECO:0000256" key="3">
    <source>
        <dbReference type="ARBA" id="ARBA00022692"/>
    </source>
</evidence>
<keyword evidence="3 6" id="KW-0812">Transmembrane</keyword>
<evidence type="ECO:0000256" key="2">
    <source>
        <dbReference type="ARBA" id="ARBA00008335"/>
    </source>
</evidence>
<dbReference type="SUPFAM" id="SSF103473">
    <property type="entry name" value="MFS general substrate transporter"/>
    <property type="match status" value="1"/>
</dbReference>
<comment type="subcellular location">
    <subcellularLocation>
        <location evidence="1">Membrane</location>
        <topology evidence="1">Multi-pass membrane protein</topology>
    </subcellularLocation>
</comment>
<evidence type="ECO:0000256" key="5">
    <source>
        <dbReference type="ARBA" id="ARBA00023136"/>
    </source>
</evidence>
<dbReference type="VEuPathDB" id="FungiDB:ASPCADRAFT_37189"/>
<feature type="transmembrane region" description="Helical" evidence="6">
    <location>
        <begin position="103"/>
        <end position="122"/>
    </location>
</feature>
<gene>
    <name evidence="7" type="ORF">ASPCADRAFT_37189</name>
</gene>
<evidence type="ECO:0000313" key="7">
    <source>
        <dbReference type="EMBL" id="OOG00374.1"/>
    </source>
</evidence>
<dbReference type="PANTHER" id="PTHR23502:SF68">
    <property type="entry name" value="MULTIDRUG TRANSPORTER, PUTATIVE (AFU_ORTHOLOGUE AFUA_3G01120)-RELATED"/>
    <property type="match status" value="1"/>
</dbReference>
<feature type="transmembrane region" description="Helical" evidence="6">
    <location>
        <begin position="31"/>
        <end position="50"/>
    </location>
</feature>
<feature type="transmembrane region" description="Helical" evidence="6">
    <location>
        <begin position="70"/>
        <end position="91"/>
    </location>
</feature>
<keyword evidence="5 6" id="KW-0472">Membrane</keyword>
<keyword evidence="8" id="KW-1185">Reference proteome</keyword>
<evidence type="ECO:0000256" key="1">
    <source>
        <dbReference type="ARBA" id="ARBA00004141"/>
    </source>
</evidence>
<dbReference type="STRING" id="602072.A0A1R3S0W7"/>
<feature type="non-terminal residue" evidence="7">
    <location>
        <position position="128"/>
    </location>
</feature>
<protein>
    <recommendedName>
        <fullName evidence="9">Major facilitator superfamily (MFS) profile domain-containing protein</fullName>
    </recommendedName>
</protein>
<dbReference type="EMBL" id="KV907493">
    <property type="protein sequence ID" value="OOG00374.1"/>
    <property type="molecule type" value="Genomic_DNA"/>
</dbReference>
<evidence type="ECO:0000256" key="6">
    <source>
        <dbReference type="SAM" id="Phobius"/>
    </source>
</evidence>
<organism evidence="7 8">
    <name type="scientific">Aspergillus carbonarius (strain ITEM 5010)</name>
    <dbReference type="NCBI Taxonomy" id="602072"/>
    <lineage>
        <taxon>Eukaryota</taxon>
        <taxon>Fungi</taxon>
        <taxon>Dikarya</taxon>
        <taxon>Ascomycota</taxon>
        <taxon>Pezizomycotina</taxon>
        <taxon>Eurotiomycetes</taxon>
        <taxon>Eurotiomycetidae</taxon>
        <taxon>Eurotiales</taxon>
        <taxon>Aspergillaceae</taxon>
        <taxon>Aspergillus</taxon>
        <taxon>Aspergillus subgen. Circumdati</taxon>
    </lineage>
</organism>
<dbReference type="InterPro" id="IPR036259">
    <property type="entry name" value="MFS_trans_sf"/>
</dbReference>
<comment type="similarity">
    <text evidence="2">Belongs to the major facilitator superfamily.</text>
</comment>
<dbReference type="GO" id="GO:0016020">
    <property type="term" value="C:membrane"/>
    <property type="evidence" value="ECO:0007669"/>
    <property type="project" value="UniProtKB-SubCell"/>
</dbReference>
<name>A0A1R3S0W7_ASPC5</name>
<dbReference type="AlphaFoldDB" id="A0A1R3S0W7"/>
<keyword evidence="4 6" id="KW-1133">Transmembrane helix</keyword>
<dbReference type="Gene3D" id="1.20.1250.20">
    <property type="entry name" value="MFS general substrate transporter like domains"/>
    <property type="match status" value="1"/>
</dbReference>
<evidence type="ECO:0008006" key="9">
    <source>
        <dbReference type="Google" id="ProtNLM"/>
    </source>
</evidence>
<evidence type="ECO:0000313" key="8">
    <source>
        <dbReference type="Proteomes" id="UP000188318"/>
    </source>
</evidence>
<dbReference type="OrthoDB" id="5296287at2759"/>